<dbReference type="AlphaFoldDB" id="A0A1H7MD38"/>
<evidence type="ECO:0000313" key="2">
    <source>
        <dbReference type="EMBL" id="SEL08818.1"/>
    </source>
</evidence>
<feature type="region of interest" description="Disordered" evidence="1">
    <location>
        <begin position="1"/>
        <end position="49"/>
    </location>
</feature>
<proteinExistence type="predicted"/>
<dbReference type="EMBL" id="FOAT01000011">
    <property type="protein sequence ID" value="SEL08818.1"/>
    <property type="molecule type" value="Genomic_DNA"/>
</dbReference>
<feature type="compositionally biased region" description="Basic residues" evidence="1">
    <location>
        <begin position="33"/>
        <end position="42"/>
    </location>
</feature>
<organism evidence="2 3">
    <name type="scientific">Ruminococcus albus</name>
    <dbReference type="NCBI Taxonomy" id="1264"/>
    <lineage>
        <taxon>Bacteria</taxon>
        <taxon>Bacillati</taxon>
        <taxon>Bacillota</taxon>
        <taxon>Clostridia</taxon>
        <taxon>Eubacteriales</taxon>
        <taxon>Oscillospiraceae</taxon>
        <taxon>Ruminococcus</taxon>
    </lineage>
</organism>
<protein>
    <submittedName>
        <fullName evidence="2">Uncharacterized protein</fullName>
    </submittedName>
</protein>
<gene>
    <name evidence="2" type="ORF">SAMN05216469_11174</name>
</gene>
<name>A0A1H7MD38_RUMAL</name>
<evidence type="ECO:0000256" key="1">
    <source>
        <dbReference type="SAM" id="MobiDB-lite"/>
    </source>
</evidence>
<dbReference type="Proteomes" id="UP000186015">
    <property type="component" value="Unassembled WGS sequence"/>
</dbReference>
<sequence>MSIQTRAGADGRSWSRREQNNLIVNQPMNGTRSGRRSRVFKSRHLDSTT</sequence>
<accession>A0A1H7MD38</accession>
<reference evidence="2 3" key="1">
    <citation type="submission" date="2016-10" db="EMBL/GenBank/DDBJ databases">
        <authorList>
            <person name="de Groot N.N."/>
        </authorList>
    </citation>
    <scope>NUCLEOTIDE SEQUENCE [LARGE SCALE GENOMIC DNA]</scope>
    <source>
        <strain evidence="2 3">KH2T6</strain>
    </source>
</reference>
<feature type="compositionally biased region" description="Polar residues" evidence="1">
    <location>
        <begin position="20"/>
        <end position="32"/>
    </location>
</feature>
<evidence type="ECO:0000313" key="3">
    <source>
        <dbReference type="Proteomes" id="UP000186015"/>
    </source>
</evidence>